<accession>A0A517ZRT5</accession>
<gene>
    <name evidence="2" type="ORF">Mal52_36740</name>
</gene>
<keyword evidence="3" id="KW-1185">Reference proteome</keyword>
<feature type="signal peptide" evidence="1">
    <location>
        <begin position="1"/>
        <end position="23"/>
    </location>
</feature>
<dbReference type="AlphaFoldDB" id="A0A517ZRT5"/>
<dbReference type="Proteomes" id="UP000319383">
    <property type="component" value="Chromosome"/>
</dbReference>
<keyword evidence="1" id="KW-0732">Signal</keyword>
<dbReference type="InterPro" id="IPR013320">
    <property type="entry name" value="ConA-like_dom_sf"/>
</dbReference>
<sequence length="709" mass="77050" precursor="true">MRSVAAILTIGVLIHFAATPTLAGLQAGAAVVDVTPTQLPVLVNGGMLSRSVDTVKTPVNARAIVLDDGKERLAIVVVDSCMMPRPLLDDAKALAALRTGIRADHMLISATHTHTAPSSLSCLGTDADPNYVPFLRDKLAEAIAAAEANLEPARVGWAVGNAAEFTALRRWIRRPDRIVNDPFGNPTVRANMHAGANWDDVTGESGPEDPDLSIISIQATDGRPIAVLANFSMHYFSDQALSADYFGLFSEGLKSKLTVEGDTSHPPFVGIMSHGCSGDIWRRDYTTSPPTEPAKTIDSFANELVKIALDAIGTIQYDEDATLAMAERRLTLNYRVPSAQRLEWAQKIVDAMGDRPPKNTTEVYAREQVILHQRQSTEVVVQALRIGDIGIATTPTETYALTGLKLKAQSPLKNTMVIELANGGDGYIPPPEQHFLGGYNTWAARSAGLEIQAEPKITEAALQLLEQVAGSPREEYQQSRGPSAEAILAAKPIAYYRLDEFAAPHAVDSSGHHRDAVYEPGVVFFLEGPQSDKFCQEGETNRAAHFAGGRLRAHMQDLGDQYSVSMWFWNGMPDEAREVSGWLFSHGPDHGLGSNSDHLGLGGTEHPGKLIFRHGGAGAKTEVGKTTIPRWTWNHVVFERDGEFVRVYLNGQQQPEIGVKLPSGLLSPRKQVFWGGRGDNESNWEGRLDEIAVFPRVLSTEEIKTLAGQ</sequence>
<proteinExistence type="predicted"/>
<dbReference type="SUPFAM" id="SSF49899">
    <property type="entry name" value="Concanavalin A-like lectins/glucanases"/>
    <property type="match status" value="1"/>
</dbReference>
<dbReference type="EMBL" id="CP036276">
    <property type="protein sequence ID" value="QDU45184.1"/>
    <property type="molecule type" value="Genomic_DNA"/>
</dbReference>
<dbReference type="RefSeq" id="WP_145377593.1">
    <property type="nucleotide sequence ID" value="NZ_CP036276.1"/>
</dbReference>
<dbReference type="KEGG" id="sdyn:Mal52_36740"/>
<name>A0A517ZRT5_9PLAN</name>
<protein>
    <submittedName>
        <fullName evidence="2">Neutral/alkaline non-lysosomal ceramidase</fullName>
    </submittedName>
</protein>
<feature type="chain" id="PRO_5021788593" evidence="1">
    <location>
        <begin position="24"/>
        <end position="709"/>
    </location>
</feature>
<evidence type="ECO:0000313" key="2">
    <source>
        <dbReference type="EMBL" id="QDU45184.1"/>
    </source>
</evidence>
<evidence type="ECO:0000313" key="3">
    <source>
        <dbReference type="Proteomes" id="UP000319383"/>
    </source>
</evidence>
<dbReference type="Gene3D" id="2.60.120.200">
    <property type="match status" value="1"/>
</dbReference>
<dbReference type="Pfam" id="PF13385">
    <property type="entry name" value="Laminin_G_3"/>
    <property type="match status" value="1"/>
</dbReference>
<reference evidence="2 3" key="1">
    <citation type="submission" date="2019-02" db="EMBL/GenBank/DDBJ databases">
        <title>Deep-cultivation of Planctomycetes and their phenomic and genomic characterization uncovers novel biology.</title>
        <authorList>
            <person name="Wiegand S."/>
            <person name="Jogler M."/>
            <person name="Boedeker C."/>
            <person name="Pinto D."/>
            <person name="Vollmers J."/>
            <person name="Rivas-Marin E."/>
            <person name="Kohn T."/>
            <person name="Peeters S.H."/>
            <person name="Heuer A."/>
            <person name="Rast P."/>
            <person name="Oberbeckmann S."/>
            <person name="Bunk B."/>
            <person name="Jeske O."/>
            <person name="Meyerdierks A."/>
            <person name="Storesund J.E."/>
            <person name="Kallscheuer N."/>
            <person name="Luecker S."/>
            <person name="Lage O.M."/>
            <person name="Pohl T."/>
            <person name="Merkel B.J."/>
            <person name="Hornburger P."/>
            <person name="Mueller R.-W."/>
            <person name="Bruemmer F."/>
            <person name="Labrenz M."/>
            <person name="Spormann A.M."/>
            <person name="Op den Camp H."/>
            <person name="Overmann J."/>
            <person name="Amann R."/>
            <person name="Jetten M.S.M."/>
            <person name="Mascher T."/>
            <person name="Medema M.H."/>
            <person name="Devos D.P."/>
            <person name="Kaster A.-K."/>
            <person name="Ovreas L."/>
            <person name="Rohde M."/>
            <person name="Galperin M.Y."/>
            <person name="Jogler C."/>
        </authorList>
    </citation>
    <scope>NUCLEOTIDE SEQUENCE [LARGE SCALE GENOMIC DNA]</scope>
    <source>
        <strain evidence="2 3">Mal52</strain>
    </source>
</reference>
<organism evidence="2 3">
    <name type="scientific">Symmachiella dynata</name>
    <dbReference type="NCBI Taxonomy" id="2527995"/>
    <lineage>
        <taxon>Bacteria</taxon>
        <taxon>Pseudomonadati</taxon>
        <taxon>Planctomycetota</taxon>
        <taxon>Planctomycetia</taxon>
        <taxon>Planctomycetales</taxon>
        <taxon>Planctomycetaceae</taxon>
        <taxon>Symmachiella</taxon>
    </lineage>
</organism>
<evidence type="ECO:0000256" key="1">
    <source>
        <dbReference type="SAM" id="SignalP"/>
    </source>
</evidence>